<comment type="caution">
    <text evidence="1">The sequence shown here is derived from an EMBL/GenBank/DDBJ whole genome shotgun (WGS) entry which is preliminary data.</text>
</comment>
<dbReference type="Proteomes" id="UP000051497">
    <property type="component" value="Unassembled WGS sequence"/>
</dbReference>
<reference evidence="2" key="3">
    <citation type="submission" date="2021-06" db="EMBL/GenBank/DDBJ databases">
        <title>Genomic Description and Analysis of Intracellular Bacteria, Candidatus Berkiella cookevillensis and Candidatus Berkiella aquae.</title>
        <authorList>
            <person name="Kidane D.T."/>
            <person name="Mehari Y.T."/>
            <person name="Rice F.C."/>
            <person name="Arivett B.A."/>
            <person name="Farone A.L."/>
            <person name="Berk S.G."/>
            <person name="Farone M.B."/>
        </authorList>
    </citation>
    <scope>NUCLEOTIDE SEQUENCE</scope>
    <source>
        <strain evidence="2">HT99</strain>
    </source>
</reference>
<reference evidence="2" key="2">
    <citation type="journal article" date="2016" name="Genome Announc.">
        <title>Draft Genome Sequences of Two Novel Amoeba-Resistant Intranuclear Bacteria, 'Candidatus Berkiella cookevillensis' and 'Candidatus Berkiella aquae'.</title>
        <authorList>
            <person name="Mehari Y.T."/>
            <person name="Arivett B.A."/>
            <person name="Farone A.L."/>
            <person name="Gunderson J.H."/>
            <person name="Farone M.B."/>
        </authorList>
    </citation>
    <scope>NUCLEOTIDE SEQUENCE</scope>
    <source>
        <strain evidence="2">HT99</strain>
    </source>
</reference>
<dbReference type="Pfam" id="PF00494">
    <property type="entry name" value="SQS_PSY"/>
    <property type="match status" value="1"/>
</dbReference>
<dbReference type="EMBL" id="LKAJ01000001">
    <property type="protein sequence ID" value="KRG22605.1"/>
    <property type="molecule type" value="Genomic_DNA"/>
</dbReference>
<keyword evidence="3" id="KW-1185">Reference proteome</keyword>
<evidence type="ECO:0000313" key="1">
    <source>
        <dbReference type="EMBL" id="KRG22605.1"/>
    </source>
</evidence>
<keyword evidence="1" id="KW-0808">Transferase</keyword>
<evidence type="ECO:0000313" key="3">
    <source>
        <dbReference type="Proteomes" id="UP000051497"/>
    </source>
</evidence>
<accession>A0A0Q9YP85</accession>
<reference evidence="1" key="1">
    <citation type="submission" date="2015-09" db="EMBL/GenBank/DDBJ databases">
        <title>Draft Genome Sequences of Two Novel Amoeba-resistant Intranuclear Bacteria, Candidatus Berkiella cookevillensis and Candidatus Berkiella aquae.</title>
        <authorList>
            <person name="Mehari Y.T."/>
            <person name="Arivett B.A."/>
            <person name="Farone A.L."/>
            <person name="Gunderson J.H."/>
            <person name="Farone M.B."/>
        </authorList>
    </citation>
    <scope>NUCLEOTIDE SEQUENCE [LARGE SCALE GENOMIC DNA]</scope>
    <source>
        <strain evidence="1">HT99</strain>
    </source>
</reference>
<gene>
    <name evidence="1" type="primary">crtB</name>
    <name evidence="1" type="ORF">HT99x_00143</name>
    <name evidence="2" type="ORF">HT99x_011355</name>
</gene>
<dbReference type="EMBL" id="LKAJ02000001">
    <property type="protein sequence ID" value="MCS5712030.1"/>
    <property type="molecule type" value="Genomic_DNA"/>
</dbReference>
<dbReference type="SUPFAM" id="SSF48576">
    <property type="entry name" value="Terpenoid synthases"/>
    <property type="match status" value="1"/>
</dbReference>
<dbReference type="InterPro" id="IPR002060">
    <property type="entry name" value="Squ/phyt_synthse"/>
</dbReference>
<dbReference type="PANTHER" id="PTHR31480">
    <property type="entry name" value="BIFUNCTIONAL LYCOPENE CYCLASE/PHYTOENE SYNTHASE"/>
    <property type="match status" value="1"/>
</dbReference>
<sequence length="294" mass="34145">MNSEPITSHAFSRGQSLYYALLFAPASLQEACFGLNAFFQEITALGTLETNIAQVKLSWWREEIARTFQGLCQHPTSKQLLCIINHYDLNEAHFEQFLTAASARLSHPYWETWEDIQAHCYQMGGQKMLLMAHTMKISHPDTDTFAVMLGAALELIDRIRYFGKDLAQGKILFAKEDLAFFNIDEESLMTHYTPHDLIASLLYRQAHRARILYQKALEILPEQDRFKVASLLGLAKIYFVLLDEIEQANFDVLNQRISLTPLRKWWLAWRHDLQEKQRYRALQKLINQKVTVHG</sequence>
<dbReference type="RefSeq" id="WP_075064801.1">
    <property type="nucleotide sequence ID" value="NZ_LKAJ02000001.1"/>
</dbReference>
<dbReference type="STRING" id="295108.HT99x_00143"/>
<protein>
    <submittedName>
        <fullName evidence="1">All-trans-phytoene synthase</fullName>
        <ecNumber evidence="1">2.5.1.99</ecNumber>
    </submittedName>
    <submittedName>
        <fullName evidence="2">Squalene/phytoene synthase family protein</fullName>
    </submittedName>
</protein>
<dbReference type="EC" id="2.5.1.99" evidence="1"/>
<dbReference type="OrthoDB" id="9807580at2"/>
<evidence type="ECO:0000313" key="2">
    <source>
        <dbReference type="EMBL" id="MCS5712030.1"/>
    </source>
</evidence>
<proteinExistence type="predicted"/>
<dbReference type="AlphaFoldDB" id="A0A0Q9YP85"/>
<name>A0A0Q9YP85_9GAMM</name>
<dbReference type="GO" id="GO:0016765">
    <property type="term" value="F:transferase activity, transferring alkyl or aryl (other than methyl) groups"/>
    <property type="evidence" value="ECO:0007669"/>
    <property type="project" value="UniProtKB-ARBA"/>
</dbReference>
<organism evidence="1">
    <name type="scientific">Candidatus Berkiella aquae</name>
    <dbReference type="NCBI Taxonomy" id="295108"/>
    <lineage>
        <taxon>Bacteria</taxon>
        <taxon>Pseudomonadati</taxon>
        <taxon>Pseudomonadota</taxon>
        <taxon>Gammaproteobacteria</taxon>
        <taxon>Candidatus Berkiellales</taxon>
        <taxon>Candidatus Berkiellaceae</taxon>
        <taxon>Candidatus Berkiella</taxon>
    </lineage>
</organism>
<dbReference type="InterPro" id="IPR008949">
    <property type="entry name" value="Isoprenoid_synthase_dom_sf"/>
</dbReference>
<dbReference type="PATRIC" id="fig|1590043.3.peg.146"/>
<dbReference type="Gene3D" id="1.10.600.10">
    <property type="entry name" value="Farnesyl Diphosphate Synthase"/>
    <property type="match status" value="1"/>
</dbReference>